<evidence type="ECO:0000256" key="1">
    <source>
        <dbReference type="SAM" id="MobiDB-lite"/>
    </source>
</evidence>
<keyword evidence="3" id="KW-1185">Reference proteome</keyword>
<reference evidence="2 3" key="1">
    <citation type="journal article" date="2012" name="PLoS Pathog.">
        <title>Diverse lifestyles and strategies of plant pathogenesis encoded in the genomes of eighteen Dothideomycetes fungi.</title>
        <authorList>
            <person name="Ohm R.A."/>
            <person name="Feau N."/>
            <person name="Henrissat B."/>
            <person name="Schoch C.L."/>
            <person name="Horwitz B.A."/>
            <person name="Barry K.W."/>
            <person name="Condon B.J."/>
            <person name="Copeland A.C."/>
            <person name="Dhillon B."/>
            <person name="Glaser F."/>
            <person name="Hesse C.N."/>
            <person name="Kosti I."/>
            <person name="LaButti K."/>
            <person name="Lindquist E.A."/>
            <person name="Lucas S."/>
            <person name="Salamov A.A."/>
            <person name="Bradshaw R.E."/>
            <person name="Ciuffetti L."/>
            <person name="Hamelin R.C."/>
            <person name="Kema G.H.J."/>
            <person name="Lawrence C."/>
            <person name="Scott J.A."/>
            <person name="Spatafora J.W."/>
            <person name="Turgeon B.G."/>
            <person name="de Wit P.J.G.M."/>
            <person name="Zhong S."/>
            <person name="Goodwin S.B."/>
            <person name="Grigoriev I.V."/>
        </authorList>
    </citation>
    <scope>NUCLEOTIDE SEQUENCE [LARGE SCALE GENOMIC DNA]</scope>
    <source>
        <strain evidence="2 3">SO2202</strain>
    </source>
</reference>
<dbReference type="Pfam" id="PF12855">
    <property type="entry name" value="Ecl1"/>
    <property type="match status" value="1"/>
</dbReference>
<dbReference type="EMBL" id="KB456267">
    <property type="protein sequence ID" value="EMF10550.1"/>
    <property type="molecule type" value="Genomic_DNA"/>
</dbReference>
<dbReference type="AlphaFoldDB" id="N1QE34"/>
<gene>
    <name evidence="2" type="ORF">SEPMUDRAFT_150624</name>
</gene>
<dbReference type="InterPro" id="IPR024368">
    <property type="entry name" value="Ecl1/2/3"/>
</dbReference>
<accession>N1QE34</accession>
<feature type="compositionally biased region" description="Basic and acidic residues" evidence="1">
    <location>
        <begin position="327"/>
        <end position="343"/>
    </location>
</feature>
<evidence type="ECO:0000313" key="3">
    <source>
        <dbReference type="Proteomes" id="UP000016931"/>
    </source>
</evidence>
<feature type="region of interest" description="Disordered" evidence="1">
    <location>
        <begin position="201"/>
        <end position="244"/>
    </location>
</feature>
<evidence type="ECO:0000313" key="2">
    <source>
        <dbReference type="EMBL" id="EMF10550.1"/>
    </source>
</evidence>
<sequence length="354" mass="38628">MNQRHVRQSSQGRKALRPAPLTQRRSYNAQAASSHVQSNSAAPPVSSPRKAAGPGWSSSKAASEGTIIPKDEDEEFGMTSFLQFCTTCERQIVTPNPSILYCSSECRRRDSRPTSLQDIQTIQYAMHSPPPLSATNSYFDRPPPEIVPSMLPTVVRPMSQTFSELSLGDYNNSPSDHDSGSEAAYRECKVTNYLDQFYSGFSQSAKQQRPRTKRTSTTSTGTRSGGDSSINLPSLSHSPSSSYGTVASVASVRPIMKQNPFSSTFTTKSVDLVMPHNATASTSPTQLLKDASSKSSASTLTSFRVAEASDTSYLGVLSPNPKRKSTRERADDNLKQLFRHDAMKASPKSSKHRN</sequence>
<feature type="region of interest" description="Disordered" evidence="1">
    <location>
        <begin position="1"/>
        <end position="64"/>
    </location>
</feature>
<dbReference type="GeneID" id="27903432"/>
<name>N1QE34_SPHMS</name>
<feature type="compositionally biased region" description="Low complexity" evidence="1">
    <location>
        <begin position="215"/>
        <end position="242"/>
    </location>
</feature>
<feature type="compositionally biased region" description="Polar residues" evidence="1">
    <location>
        <begin position="23"/>
        <end position="41"/>
    </location>
</feature>
<feature type="region of interest" description="Disordered" evidence="1">
    <location>
        <begin position="311"/>
        <end position="354"/>
    </location>
</feature>
<dbReference type="OrthoDB" id="3599883at2759"/>
<proteinExistence type="predicted"/>
<dbReference type="Proteomes" id="UP000016931">
    <property type="component" value="Unassembled WGS sequence"/>
</dbReference>
<dbReference type="RefSeq" id="XP_016758671.1">
    <property type="nucleotide sequence ID" value="XM_016906295.1"/>
</dbReference>
<organism evidence="2 3">
    <name type="scientific">Sphaerulina musiva (strain SO2202)</name>
    <name type="common">Poplar stem canker fungus</name>
    <name type="synonym">Septoria musiva</name>
    <dbReference type="NCBI Taxonomy" id="692275"/>
    <lineage>
        <taxon>Eukaryota</taxon>
        <taxon>Fungi</taxon>
        <taxon>Dikarya</taxon>
        <taxon>Ascomycota</taxon>
        <taxon>Pezizomycotina</taxon>
        <taxon>Dothideomycetes</taxon>
        <taxon>Dothideomycetidae</taxon>
        <taxon>Mycosphaerellales</taxon>
        <taxon>Mycosphaerellaceae</taxon>
        <taxon>Sphaerulina</taxon>
    </lineage>
</organism>
<evidence type="ECO:0008006" key="4">
    <source>
        <dbReference type="Google" id="ProtNLM"/>
    </source>
</evidence>
<protein>
    <recommendedName>
        <fullName evidence="4">Life-span regulatory factor-domain-containing protein</fullName>
    </recommendedName>
</protein>
<dbReference type="OMA" id="NYCTVCE"/>
<dbReference type="HOGENOM" id="CLU_067175_0_0_1"/>
<dbReference type="eggNOG" id="ENOG502S77Z">
    <property type="taxonomic scope" value="Eukaryota"/>
</dbReference>